<evidence type="ECO:0000313" key="6">
    <source>
        <dbReference type="Proteomes" id="UP000017127"/>
    </source>
</evidence>
<dbReference type="EMBL" id="AUZM01000102">
    <property type="protein sequence ID" value="ERT04371.1"/>
    <property type="molecule type" value="Genomic_DNA"/>
</dbReference>
<keyword evidence="3" id="KW-0560">Oxidoreductase</keyword>
<dbReference type="InterPro" id="IPR051821">
    <property type="entry name" value="Asp/Asn_beta-hydroxylase"/>
</dbReference>
<evidence type="ECO:0000256" key="3">
    <source>
        <dbReference type="ARBA" id="ARBA00023002"/>
    </source>
</evidence>
<keyword evidence="2" id="KW-0223">Dioxygenase</keyword>
<dbReference type="Pfam" id="PF05118">
    <property type="entry name" value="Asp_Arg_Hydrox"/>
    <property type="match status" value="1"/>
</dbReference>
<dbReference type="InterPro" id="IPR027443">
    <property type="entry name" value="IPNS-like_sf"/>
</dbReference>
<name>U7QCC6_9CYAN</name>
<reference evidence="5 6" key="1">
    <citation type="journal article" date="2013" name="Front. Microbiol.">
        <title>Comparative genomic analyses of the cyanobacterium, Lyngbya aestuarii BL J, a powerful hydrogen producer.</title>
        <authorList>
            <person name="Kothari A."/>
            <person name="Vaughn M."/>
            <person name="Garcia-Pichel F."/>
        </authorList>
    </citation>
    <scope>NUCLEOTIDE SEQUENCE [LARGE SCALE GENOMIC DNA]</scope>
    <source>
        <strain evidence="5 6">BL J</strain>
    </source>
</reference>
<evidence type="ECO:0000313" key="5">
    <source>
        <dbReference type="EMBL" id="ERT04371.1"/>
    </source>
</evidence>
<gene>
    <name evidence="5" type="ORF">M595_5691</name>
</gene>
<dbReference type="OrthoDB" id="21665at2"/>
<accession>U7QCC6</accession>
<dbReference type="GO" id="GO:0051213">
    <property type="term" value="F:dioxygenase activity"/>
    <property type="evidence" value="ECO:0007669"/>
    <property type="project" value="UniProtKB-KW"/>
</dbReference>
<dbReference type="Gene3D" id="2.60.120.330">
    <property type="entry name" value="B-lactam Antibiotic, Isopenicillin N Synthase, Chain"/>
    <property type="match status" value="1"/>
</dbReference>
<proteinExistence type="inferred from homology"/>
<dbReference type="PANTHER" id="PTHR46332:SF5">
    <property type="entry name" value="ASPARTATE BETA-HYDROXYLASE DOMAIN CONTAINING 2"/>
    <property type="match status" value="1"/>
</dbReference>
<comment type="similarity">
    <text evidence="1">Belongs to the aspartyl/asparaginyl beta-hydroxylase family.</text>
</comment>
<feature type="domain" description="Aspartyl/asparaginy/proline hydroxylase" evidence="4">
    <location>
        <begin position="62"/>
        <end position="219"/>
    </location>
</feature>
<evidence type="ECO:0000256" key="1">
    <source>
        <dbReference type="ARBA" id="ARBA00007730"/>
    </source>
</evidence>
<evidence type="ECO:0000259" key="4">
    <source>
        <dbReference type="Pfam" id="PF05118"/>
    </source>
</evidence>
<dbReference type="GO" id="GO:0016020">
    <property type="term" value="C:membrane"/>
    <property type="evidence" value="ECO:0007669"/>
    <property type="project" value="TreeGrafter"/>
</dbReference>
<dbReference type="PATRIC" id="fig|1348334.3.peg.5465"/>
<dbReference type="SUPFAM" id="SSF51197">
    <property type="entry name" value="Clavaminate synthase-like"/>
    <property type="match status" value="1"/>
</dbReference>
<dbReference type="AlphaFoldDB" id="U7QCC6"/>
<keyword evidence="6" id="KW-1185">Reference proteome</keyword>
<dbReference type="PANTHER" id="PTHR46332">
    <property type="entry name" value="ASPARTATE BETA-HYDROXYLASE DOMAIN-CONTAINING PROTEIN 2"/>
    <property type="match status" value="1"/>
</dbReference>
<dbReference type="InterPro" id="IPR007803">
    <property type="entry name" value="Asp/Arg/Pro-Hydrxlase"/>
</dbReference>
<sequence>MIQESEKETFWQKQRKKLMEFLILKVGANLLWSIEKLIPKYSLIGSNPFFEREQFDWVPELEENWEVIRDEMYEVLKHRHELPCFHEILPYQNDQISADNDWRTYFLYGYGNKIEKNCERCPETIAALEKIPGVKTAFFSIFLPGKHLPDHRGPYKGLARCLLGLKVPEPKELCRIRVADQVRHWENGKCMLFDDSFRHEAWNETDETRVVLFIDFVRPLRFPLNIVNKLLIEAIAISPLIADAKVNQKYWDKRLEEVFNQKANEEQEQNVLSSK</sequence>
<comment type="caution">
    <text evidence="5">The sequence shown here is derived from an EMBL/GenBank/DDBJ whole genome shotgun (WGS) entry which is preliminary data.</text>
</comment>
<dbReference type="Proteomes" id="UP000017127">
    <property type="component" value="Unassembled WGS sequence"/>
</dbReference>
<protein>
    <submittedName>
        <fullName evidence="5">Aspartyl/Asparaginyl beta-hydroxylase family protein</fullName>
    </submittedName>
</protein>
<evidence type="ECO:0000256" key="2">
    <source>
        <dbReference type="ARBA" id="ARBA00022964"/>
    </source>
</evidence>
<organism evidence="5 6">
    <name type="scientific">Lyngbya aestuarii BL J</name>
    <dbReference type="NCBI Taxonomy" id="1348334"/>
    <lineage>
        <taxon>Bacteria</taxon>
        <taxon>Bacillati</taxon>
        <taxon>Cyanobacteriota</taxon>
        <taxon>Cyanophyceae</taxon>
        <taxon>Oscillatoriophycideae</taxon>
        <taxon>Oscillatoriales</taxon>
        <taxon>Microcoleaceae</taxon>
        <taxon>Lyngbya</taxon>
    </lineage>
</organism>